<dbReference type="EMBL" id="CAJOBD010038249">
    <property type="protein sequence ID" value="CAF4309820.1"/>
    <property type="molecule type" value="Genomic_DNA"/>
</dbReference>
<reference evidence="1" key="1">
    <citation type="submission" date="2021-02" db="EMBL/GenBank/DDBJ databases">
        <authorList>
            <person name="Nowell W R."/>
        </authorList>
    </citation>
    <scope>NUCLEOTIDE SEQUENCE</scope>
</reference>
<sequence>MIDIYERLKTRIQQELNNQDNETLTWEEFQNSIEISIDLSQIV</sequence>
<evidence type="ECO:0000313" key="2">
    <source>
        <dbReference type="Proteomes" id="UP000663836"/>
    </source>
</evidence>
<gene>
    <name evidence="1" type="ORF">JBS370_LOCUS40675</name>
</gene>
<dbReference type="Proteomes" id="UP000663836">
    <property type="component" value="Unassembled WGS sequence"/>
</dbReference>
<protein>
    <submittedName>
        <fullName evidence="1">Uncharacterized protein</fullName>
    </submittedName>
</protein>
<name>A0A820IHY9_9BILA</name>
<evidence type="ECO:0000313" key="1">
    <source>
        <dbReference type="EMBL" id="CAF4309820.1"/>
    </source>
</evidence>
<organism evidence="1 2">
    <name type="scientific">Rotaria sordida</name>
    <dbReference type="NCBI Taxonomy" id="392033"/>
    <lineage>
        <taxon>Eukaryota</taxon>
        <taxon>Metazoa</taxon>
        <taxon>Spiralia</taxon>
        <taxon>Gnathifera</taxon>
        <taxon>Rotifera</taxon>
        <taxon>Eurotatoria</taxon>
        <taxon>Bdelloidea</taxon>
        <taxon>Philodinida</taxon>
        <taxon>Philodinidae</taxon>
        <taxon>Rotaria</taxon>
    </lineage>
</organism>
<comment type="caution">
    <text evidence="1">The sequence shown here is derived from an EMBL/GenBank/DDBJ whole genome shotgun (WGS) entry which is preliminary data.</text>
</comment>
<feature type="non-terminal residue" evidence="1">
    <location>
        <position position="1"/>
    </location>
</feature>
<accession>A0A820IHY9</accession>
<proteinExistence type="predicted"/>
<dbReference type="AlphaFoldDB" id="A0A820IHY9"/>